<organism evidence="1 2">
    <name type="scientific">Fumia xinanensis</name>
    <dbReference type="NCBI Taxonomy" id="2763659"/>
    <lineage>
        <taxon>Bacteria</taxon>
        <taxon>Bacillati</taxon>
        <taxon>Bacillota</taxon>
        <taxon>Clostridia</taxon>
        <taxon>Eubacteriales</taxon>
        <taxon>Oscillospiraceae</taxon>
        <taxon>Fumia</taxon>
    </lineage>
</organism>
<name>A0A926E0J3_9FIRM</name>
<proteinExistence type="predicted"/>
<dbReference type="GO" id="GO:0005975">
    <property type="term" value="P:carbohydrate metabolic process"/>
    <property type="evidence" value="ECO:0007669"/>
    <property type="project" value="InterPro"/>
</dbReference>
<evidence type="ECO:0000313" key="2">
    <source>
        <dbReference type="Proteomes" id="UP000610760"/>
    </source>
</evidence>
<dbReference type="Gene3D" id="2.10.10.20">
    <property type="entry name" value="Carbohydrate-binding module superfamily 5/12"/>
    <property type="match status" value="1"/>
</dbReference>
<dbReference type="SUPFAM" id="SSF51055">
    <property type="entry name" value="Carbohydrate binding domain"/>
    <property type="match status" value="1"/>
</dbReference>
<keyword evidence="2" id="KW-1185">Reference proteome</keyword>
<sequence length="229" mass="26094">MSTQYPYLYNSNFPDGLDEMTEMTDPSEADLPKIEAYNAKIAARDWAGAQQVLNQYPELKNMMFNADRWNNLYHMTYSVQEFFHDNIDNYLENLITYQGTYSSSKRYTKYDVVIYQGMSYMATKKTIPMGALPTNTAYFVPMTIKGEKGDPGANLKFCGHWNSSTAYVKDDLVDYNNVLWAATTANTNSAPSFTNSKWAKVVSSRQIIISGTQPASQNQEIGDIWYEII</sequence>
<protein>
    <submittedName>
        <fullName evidence="1">Uncharacterized protein</fullName>
    </submittedName>
</protein>
<dbReference type="AlphaFoldDB" id="A0A926E0J3"/>
<gene>
    <name evidence="1" type="ORF">H8710_01405</name>
</gene>
<dbReference type="RefSeq" id="WP_249293602.1">
    <property type="nucleotide sequence ID" value="NZ_JACRSV010000001.1"/>
</dbReference>
<dbReference type="GO" id="GO:0005576">
    <property type="term" value="C:extracellular region"/>
    <property type="evidence" value="ECO:0007669"/>
    <property type="project" value="InterPro"/>
</dbReference>
<dbReference type="GO" id="GO:0004553">
    <property type="term" value="F:hydrolase activity, hydrolyzing O-glycosyl compounds"/>
    <property type="evidence" value="ECO:0007669"/>
    <property type="project" value="InterPro"/>
</dbReference>
<dbReference type="InterPro" id="IPR036573">
    <property type="entry name" value="CBM_sf_5/12"/>
</dbReference>
<dbReference type="Proteomes" id="UP000610760">
    <property type="component" value="Unassembled WGS sequence"/>
</dbReference>
<accession>A0A926E0J3</accession>
<comment type="caution">
    <text evidence="1">The sequence shown here is derived from an EMBL/GenBank/DDBJ whole genome shotgun (WGS) entry which is preliminary data.</text>
</comment>
<dbReference type="GO" id="GO:0030246">
    <property type="term" value="F:carbohydrate binding"/>
    <property type="evidence" value="ECO:0007669"/>
    <property type="project" value="InterPro"/>
</dbReference>
<reference evidence="1" key="1">
    <citation type="submission" date="2020-08" db="EMBL/GenBank/DDBJ databases">
        <title>Genome public.</title>
        <authorList>
            <person name="Liu C."/>
            <person name="Sun Q."/>
        </authorList>
    </citation>
    <scope>NUCLEOTIDE SEQUENCE</scope>
    <source>
        <strain evidence="1">NSJ-33</strain>
    </source>
</reference>
<dbReference type="EMBL" id="JACRSV010000001">
    <property type="protein sequence ID" value="MBC8558717.1"/>
    <property type="molecule type" value="Genomic_DNA"/>
</dbReference>
<evidence type="ECO:0000313" key="1">
    <source>
        <dbReference type="EMBL" id="MBC8558717.1"/>
    </source>
</evidence>